<feature type="chain" id="PRO_5041468962" evidence="2">
    <location>
        <begin position="22"/>
        <end position="88"/>
    </location>
</feature>
<dbReference type="Proteomes" id="UP001177744">
    <property type="component" value="Unassembled WGS sequence"/>
</dbReference>
<evidence type="ECO:0000313" key="3">
    <source>
        <dbReference type="EMBL" id="KAK1341695.1"/>
    </source>
</evidence>
<keyword evidence="4" id="KW-1185">Reference proteome</keyword>
<keyword evidence="2" id="KW-0732">Signal</keyword>
<comment type="caution">
    <text evidence="3">The sequence shown here is derived from an EMBL/GenBank/DDBJ whole genome shotgun (WGS) entry which is preliminary data.</text>
</comment>
<protein>
    <submittedName>
        <fullName evidence="3">Uncharacterized protein</fullName>
    </submittedName>
</protein>
<organism evidence="3 4">
    <name type="scientific">Cnephaeus nilssonii</name>
    <name type="common">Northern bat</name>
    <name type="synonym">Eptesicus nilssonii</name>
    <dbReference type="NCBI Taxonomy" id="3371016"/>
    <lineage>
        <taxon>Eukaryota</taxon>
        <taxon>Metazoa</taxon>
        <taxon>Chordata</taxon>
        <taxon>Craniata</taxon>
        <taxon>Vertebrata</taxon>
        <taxon>Euteleostomi</taxon>
        <taxon>Mammalia</taxon>
        <taxon>Eutheria</taxon>
        <taxon>Laurasiatheria</taxon>
        <taxon>Chiroptera</taxon>
        <taxon>Yangochiroptera</taxon>
        <taxon>Vespertilionidae</taxon>
        <taxon>Cnephaeus</taxon>
    </lineage>
</organism>
<feature type="signal peptide" evidence="2">
    <location>
        <begin position="1"/>
        <end position="21"/>
    </location>
</feature>
<gene>
    <name evidence="3" type="ORF">QTO34_016443</name>
</gene>
<dbReference type="EMBL" id="JAULJE010000006">
    <property type="protein sequence ID" value="KAK1341695.1"/>
    <property type="molecule type" value="Genomic_DNA"/>
</dbReference>
<name>A0AA40I2B2_CNENI</name>
<evidence type="ECO:0000256" key="2">
    <source>
        <dbReference type="SAM" id="SignalP"/>
    </source>
</evidence>
<sequence>MRLFYILLLPLCLLFTQVGPALVWPQWAPTSRRGHRPQAAGIDLRQRAQTSDGGHRPQAAGIDLGQRAQTSGSWHRPQTEGTDLRQLA</sequence>
<evidence type="ECO:0000313" key="4">
    <source>
        <dbReference type="Proteomes" id="UP001177744"/>
    </source>
</evidence>
<accession>A0AA40I2B2</accession>
<evidence type="ECO:0000256" key="1">
    <source>
        <dbReference type="SAM" id="MobiDB-lite"/>
    </source>
</evidence>
<dbReference type="AlphaFoldDB" id="A0AA40I2B2"/>
<feature type="region of interest" description="Disordered" evidence="1">
    <location>
        <begin position="28"/>
        <end position="88"/>
    </location>
</feature>
<reference evidence="3" key="1">
    <citation type="submission" date="2023-06" db="EMBL/GenBank/DDBJ databases">
        <title>Reference genome for the Northern bat (Eptesicus nilssonii), a most northern bat species.</title>
        <authorList>
            <person name="Laine V.N."/>
            <person name="Pulliainen A.T."/>
            <person name="Lilley T.M."/>
        </authorList>
    </citation>
    <scope>NUCLEOTIDE SEQUENCE</scope>
    <source>
        <strain evidence="3">BLF_Eptnil</strain>
        <tissue evidence="3">Kidney</tissue>
    </source>
</reference>
<proteinExistence type="predicted"/>